<evidence type="ECO:0000256" key="1">
    <source>
        <dbReference type="SAM" id="MobiDB-lite"/>
    </source>
</evidence>
<evidence type="ECO:0000313" key="3">
    <source>
        <dbReference type="Proteomes" id="UP001372834"/>
    </source>
</evidence>
<organism evidence="2 3">
    <name type="scientific">Polyplax serrata</name>
    <name type="common">Common mouse louse</name>
    <dbReference type="NCBI Taxonomy" id="468196"/>
    <lineage>
        <taxon>Eukaryota</taxon>
        <taxon>Metazoa</taxon>
        <taxon>Ecdysozoa</taxon>
        <taxon>Arthropoda</taxon>
        <taxon>Hexapoda</taxon>
        <taxon>Insecta</taxon>
        <taxon>Pterygota</taxon>
        <taxon>Neoptera</taxon>
        <taxon>Paraneoptera</taxon>
        <taxon>Psocodea</taxon>
        <taxon>Troctomorpha</taxon>
        <taxon>Phthiraptera</taxon>
        <taxon>Anoplura</taxon>
        <taxon>Polyplacidae</taxon>
        <taxon>Polyplax</taxon>
    </lineage>
</organism>
<proteinExistence type="predicted"/>
<gene>
    <name evidence="2" type="ORF">RUM43_007206</name>
</gene>
<comment type="caution">
    <text evidence="2">The sequence shown here is derived from an EMBL/GenBank/DDBJ whole genome shotgun (WGS) entry which is preliminary data.</text>
</comment>
<feature type="compositionally biased region" description="Acidic residues" evidence="1">
    <location>
        <begin position="60"/>
        <end position="78"/>
    </location>
</feature>
<dbReference type="AlphaFoldDB" id="A0AAN8PCA0"/>
<name>A0AAN8PCA0_POLSC</name>
<accession>A0AAN8PCA0</accession>
<reference evidence="2 3" key="1">
    <citation type="submission" date="2023-10" db="EMBL/GenBank/DDBJ databases">
        <title>Genomes of two closely related lineages of the louse Polyplax serrata with different host specificities.</title>
        <authorList>
            <person name="Martinu J."/>
            <person name="Tarabai H."/>
            <person name="Stefka J."/>
            <person name="Hypsa V."/>
        </authorList>
    </citation>
    <scope>NUCLEOTIDE SEQUENCE [LARGE SCALE GENOMIC DNA]</scope>
    <source>
        <strain evidence="2">HR10_N</strain>
    </source>
</reference>
<dbReference type="EMBL" id="JAWJWE010000003">
    <property type="protein sequence ID" value="KAK6638936.1"/>
    <property type="molecule type" value="Genomic_DNA"/>
</dbReference>
<feature type="region of interest" description="Disordered" evidence="1">
    <location>
        <begin position="21"/>
        <end position="78"/>
    </location>
</feature>
<sequence>MSSYCVNDVLIELKSLTLLLDDDDDEESESDRGREDDRVRGSHLPPLIRPRKTTKRWANEDEEPNQEEDEEQEEEEEEERVLLSLTFILFVLNFLSPRSMT</sequence>
<evidence type="ECO:0000313" key="2">
    <source>
        <dbReference type="EMBL" id="KAK6638936.1"/>
    </source>
</evidence>
<dbReference type="Proteomes" id="UP001372834">
    <property type="component" value="Unassembled WGS sequence"/>
</dbReference>
<protein>
    <submittedName>
        <fullName evidence="2">Uncharacterized protein</fullName>
    </submittedName>
</protein>
<feature type="compositionally biased region" description="Basic and acidic residues" evidence="1">
    <location>
        <begin position="30"/>
        <end position="40"/>
    </location>
</feature>